<dbReference type="GeneID" id="8577735"/>
<dbReference type="PANTHER" id="PTHR45830:SF21">
    <property type="entry name" value="SERPENTINE RECEPTOR, CLASS H-RELATED"/>
    <property type="match status" value="1"/>
</dbReference>
<reference evidence="2 3" key="2">
    <citation type="journal article" date="2011" name="PLoS Genet.">
        <title>Caenorhabditis briggsae recombinant inbred line genotypes reveal inter-strain incompatibility and the evolution of recombination.</title>
        <authorList>
            <person name="Ross J.A."/>
            <person name="Koboldt D.C."/>
            <person name="Staisch J.E."/>
            <person name="Chamberlin H.M."/>
            <person name="Gupta B.P."/>
            <person name="Miller R.D."/>
            <person name="Baird S.E."/>
            <person name="Haag E.S."/>
        </authorList>
    </citation>
    <scope>NUCLEOTIDE SEQUENCE [LARGE SCALE GENOMIC DNA]</scope>
    <source>
        <strain evidence="2 3">AF16</strain>
    </source>
</reference>
<protein>
    <submittedName>
        <fullName evidence="2">Protein CBG10393</fullName>
    </submittedName>
</protein>
<accession>A8XB37</accession>
<proteinExistence type="predicted"/>
<gene>
    <name evidence="2 4" type="ORF">CBG10393</name>
    <name evidence="2" type="ORF">CBG_10393</name>
</gene>
<evidence type="ECO:0000313" key="2">
    <source>
        <dbReference type="EMBL" id="CAP29817.1"/>
    </source>
</evidence>
<feature type="non-terminal residue" evidence="2">
    <location>
        <position position="307"/>
    </location>
</feature>
<dbReference type="HOGENOM" id="CLU_067919_1_0_1"/>
<dbReference type="KEGG" id="cbr:CBG_10393"/>
<keyword evidence="1" id="KW-0812">Transmembrane</keyword>
<feature type="transmembrane region" description="Helical" evidence="1">
    <location>
        <begin position="45"/>
        <end position="65"/>
    </location>
</feature>
<evidence type="ECO:0000313" key="4">
    <source>
        <dbReference type="WormBase" id="CBG10393"/>
    </source>
</evidence>
<feature type="transmembrane region" description="Helical" evidence="1">
    <location>
        <begin position="190"/>
        <end position="214"/>
    </location>
</feature>
<dbReference type="Pfam" id="PF10327">
    <property type="entry name" value="7TM_GPCR_Sri"/>
    <property type="match status" value="1"/>
</dbReference>
<dbReference type="InterPro" id="IPR019429">
    <property type="entry name" value="7TM_GPCR_serpentine_rcpt_Sri"/>
</dbReference>
<dbReference type="EMBL" id="HE600935">
    <property type="protein sequence ID" value="CAP29817.1"/>
    <property type="molecule type" value="Genomic_DNA"/>
</dbReference>
<reference evidence="2 3" key="1">
    <citation type="journal article" date="2003" name="PLoS Biol.">
        <title>The genome sequence of Caenorhabditis briggsae: a platform for comparative genomics.</title>
        <authorList>
            <person name="Stein L.D."/>
            <person name="Bao Z."/>
            <person name="Blasiar D."/>
            <person name="Blumenthal T."/>
            <person name="Brent M.R."/>
            <person name="Chen N."/>
            <person name="Chinwalla A."/>
            <person name="Clarke L."/>
            <person name="Clee C."/>
            <person name="Coghlan A."/>
            <person name="Coulson A."/>
            <person name="D'Eustachio P."/>
            <person name="Fitch D.H."/>
            <person name="Fulton L.A."/>
            <person name="Fulton R.E."/>
            <person name="Griffiths-Jones S."/>
            <person name="Harris T.W."/>
            <person name="Hillier L.W."/>
            <person name="Kamath R."/>
            <person name="Kuwabara P.E."/>
            <person name="Mardis E.R."/>
            <person name="Marra M.A."/>
            <person name="Miner T.L."/>
            <person name="Minx P."/>
            <person name="Mullikin J.C."/>
            <person name="Plumb R.W."/>
            <person name="Rogers J."/>
            <person name="Schein J.E."/>
            <person name="Sohrmann M."/>
            <person name="Spieth J."/>
            <person name="Stajich J.E."/>
            <person name="Wei C."/>
            <person name="Willey D."/>
            <person name="Wilson R.K."/>
            <person name="Durbin R."/>
            <person name="Waterston R.H."/>
        </authorList>
    </citation>
    <scope>NUCLEOTIDE SEQUENCE [LARGE SCALE GENOMIC DNA]</scope>
    <source>
        <strain evidence="2 3">AF16</strain>
    </source>
</reference>
<dbReference type="RefSeq" id="XP_002635741.1">
    <property type="nucleotide sequence ID" value="XM_002635695.1"/>
</dbReference>
<keyword evidence="1" id="KW-1133">Transmembrane helix</keyword>
<dbReference type="CTD" id="8577735"/>
<name>A8XB37_CAEBR</name>
<feature type="transmembrane region" description="Helical" evidence="1">
    <location>
        <begin position="241"/>
        <end position="264"/>
    </location>
</feature>
<keyword evidence="3" id="KW-1185">Reference proteome</keyword>
<keyword evidence="1" id="KW-0472">Membrane</keyword>
<organism evidence="2 3">
    <name type="scientific">Caenorhabditis briggsae</name>
    <dbReference type="NCBI Taxonomy" id="6238"/>
    <lineage>
        <taxon>Eukaryota</taxon>
        <taxon>Metazoa</taxon>
        <taxon>Ecdysozoa</taxon>
        <taxon>Nematoda</taxon>
        <taxon>Chromadorea</taxon>
        <taxon>Rhabditida</taxon>
        <taxon>Rhabditina</taxon>
        <taxon>Rhabditomorpha</taxon>
        <taxon>Rhabditoidea</taxon>
        <taxon>Rhabditidae</taxon>
        <taxon>Peloderinae</taxon>
        <taxon>Caenorhabditis</taxon>
    </lineage>
</organism>
<dbReference type="eggNOG" id="ENOG502TJFJ">
    <property type="taxonomic scope" value="Eukaryota"/>
</dbReference>
<dbReference type="InParanoid" id="A8XB37"/>
<feature type="non-terminal residue" evidence="2">
    <location>
        <position position="1"/>
    </location>
</feature>
<dbReference type="PANTHER" id="PTHR45830">
    <property type="entry name" value="SERPENTINE RECEPTOR, CLASS I"/>
    <property type="match status" value="1"/>
</dbReference>
<evidence type="ECO:0000313" key="3">
    <source>
        <dbReference type="Proteomes" id="UP000008549"/>
    </source>
</evidence>
<dbReference type="WormBase" id="CBG10393">
    <property type="protein sequence ID" value="CBP48896"/>
    <property type="gene ID" value="WBGene00031785"/>
</dbReference>
<feature type="transmembrane region" description="Helical" evidence="1">
    <location>
        <begin position="12"/>
        <end position="33"/>
    </location>
</feature>
<feature type="transmembrane region" description="Helical" evidence="1">
    <location>
        <begin position="90"/>
        <end position="113"/>
    </location>
</feature>
<dbReference type="AlphaFoldDB" id="A8XB37"/>
<dbReference type="Proteomes" id="UP000008549">
    <property type="component" value="Unassembled WGS sequence"/>
</dbReference>
<evidence type="ECO:0000256" key="1">
    <source>
        <dbReference type="SAM" id="Phobius"/>
    </source>
</evidence>
<sequence>FVLDFTEPKWLILYYHVIGVLSINLNIFCIYLLQYQCKQLEKFRYWIIAYQVGCFITDIIITVLMQPVPLYPLLACYTVGILSSWFDIQPVYSCYIVCDFIAVQFVLLGVSFVKKHRTVSSLADSFAFPIQFDYLIFFFLIFGIVVGDLFAYSERLTEEEQWELIKEVVPNYVEGFRSLPNFVVIPRSPYVLYPLFFVLFIGILVVVSVFLLIFDTFRKMHRLKQKVALVNYQRHAQGVRFLVVQVIKAGLSMFPILILAVSLLFALPDAQKTGQIYIACFTAHSSLNIIALLIFFPPFKLFLKKNL</sequence>
<feature type="transmembrane region" description="Helical" evidence="1">
    <location>
        <begin position="134"/>
        <end position="152"/>
    </location>
</feature>
<dbReference type="OMA" id="RYWIIAY"/>
<feature type="transmembrane region" description="Helical" evidence="1">
    <location>
        <begin position="276"/>
        <end position="296"/>
    </location>
</feature>